<comment type="subcellular location">
    <subcellularLocation>
        <location evidence="1">Nucleus</location>
        <location evidence="1">Nucleoplasm</location>
    </subcellularLocation>
</comment>
<proteinExistence type="inferred from homology"/>
<dbReference type="InterPro" id="IPR044275">
    <property type="entry name" value="KRP"/>
</dbReference>
<evidence type="ECO:0000313" key="9">
    <source>
        <dbReference type="Proteomes" id="UP001634393"/>
    </source>
</evidence>
<evidence type="ECO:0000256" key="6">
    <source>
        <dbReference type="SAM" id="MobiDB-lite"/>
    </source>
</evidence>
<dbReference type="PANTHER" id="PTHR46776">
    <property type="entry name" value="CYCLIN-DEPENDENT KINASE INHIBITOR 4-RELATED"/>
    <property type="match status" value="1"/>
</dbReference>
<organism evidence="8 9">
    <name type="scientific">Penstemon smallii</name>
    <dbReference type="NCBI Taxonomy" id="265156"/>
    <lineage>
        <taxon>Eukaryota</taxon>
        <taxon>Viridiplantae</taxon>
        <taxon>Streptophyta</taxon>
        <taxon>Embryophyta</taxon>
        <taxon>Tracheophyta</taxon>
        <taxon>Spermatophyta</taxon>
        <taxon>Magnoliopsida</taxon>
        <taxon>eudicotyledons</taxon>
        <taxon>Gunneridae</taxon>
        <taxon>Pentapetalae</taxon>
        <taxon>asterids</taxon>
        <taxon>lamiids</taxon>
        <taxon>Lamiales</taxon>
        <taxon>Plantaginaceae</taxon>
        <taxon>Cheloneae</taxon>
        <taxon>Penstemon</taxon>
    </lineage>
</organism>
<feature type="compositionally biased region" description="Basic residues" evidence="6">
    <location>
        <begin position="140"/>
        <end position="151"/>
    </location>
</feature>
<evidence type="ECO:0000256" key="2">
    <source>
        <dbReference type="ARBA" id="ARBA00010274"/>
    </source>
</evidence>
<dbReference type="Gene3D" id="4.10.365.10">
    <property type="entry name" value="p27"/>
    <property type="match status" value="1"/>
</dbReference>
<reference evidence="8 9" key="1">
    <citation type="submission" date="2024-12" db="EMBL/GenBank/DDBJ databases">
        <title>The unique morphological basis and parallel evolutionary history of personate flowers in Penstemon.</title>
        <authorList>
            <person name="Depatie T.H."/>
            <person name="Wessinger C.A."/>
        </authorList>
    </citation>
    <scope>NUCLEOTIDE SEQUENCE [LARGE SCALE GENOMIC DNA]</scope>
    <source>
        <strain evidence="8">WTNN_2</strain>
        <tissue evidence="8">Leaf</tissue>
    </source>
</reference>
<name>A0ABD3RL36_9LAMI</name>
<dbReference type="InterPro" id="IPR044898">
    <property type="entry name" value="CDI_dom_sf"/>
</dbReference>
<evidence type="ECO:0000256" key="3">
    <source>
        <dbReference type="ARBA" id="ARBA00023013"/>
    </source>
</evidence>
<dbReference type="Pfam" id="PF02234">
    <property type="entry name" value="CDI"/>
    <property type="match status" value="1"/>
</dbReference>
<feature type="domain" description="Cyclin-dependent kinase inhibitor" evidence="7">
    <location>
        <begin position="151"/>
        <end position="196"/>
    </location>
</feature>
<dbReference type="AlphaFoldDB" id="A0ABD3RL36"/>
<keyword evidence="9" id="KW-1185">Reference proteome</keyword>
<protein>
    <recommendedName>
        <fullName evidence="5">Cyclin-dependent kinase inhibitor</fullName>
    </recommendedName>
</protein>
<dbReference type="GO" id="GO:0004861">
    <property type="term" value="F:cyclin-dependent protein serine/threonine kinase inhibitor activity"/>
    <property type="evidence" value="ECO:0007669"/>
    <property type="project" value="UniProtKB-UniRule"/>
</dbReference>
<accession>A0ABD3RL36</accession>
<dbReference type="GO" id="GO:0005654">
    <property type="term" value="C:nucleoplasm"/>
    <property type="evidence" value="ECO:0007669"/>
    <property type="project" value="UniProtKB-SubCell"/>
</dbReference>
<dbReference type="EMBL" id="JBJXBP010000008">
    <property type="protein sequence ID" value="KAL3813610.1"/>
    <property type="molecule type" value="Genomic_DNA"/>
</dbReference>
<keyword evidence="3 5" id="KW-0649">Protein kinase inhibitor</keyword>
<sequence length="197" mass="22004">MGRYMKKCKGLEEAAETAVAAAAGRKRKVGLEESELSTTSSVQLKTRRLDVVVTPENSENSTCESINSDQVGASCCSSNGSSELATKNSKFLDLKEEENEVSAEFFPTTAGDSVDSRDRREKMPLSEIQAESDELESTLRPKHGSNSRHTLKMPSEAELEEFFAAAEKNMQKQFTEKYNYDIVKDEPLEGRYEWVQI</sequence>
<keyword evidence="4" id="KW-0131">Cell cycle</keyword>
<dbReference type="PIRSF" id="PIRSF017811">
    <property type="entry name" value="CDK_inhib_pln"/>
    <property type="match status" value="1"/>
</dbReference>
<comment type="caution">
    <text evidence="8">The sequence shown here is derived from an EMBL/GenBank/DDBJ whole genome shotgun (WGS) entry which is preliminary data.</text>
</comment>
<evidence type="ECO:0000259" key="7">
    <source>
        <dbReference type="Pfam" id="PF02234"/>
    </source>
</evidence>
<comment type="similarity">
    <text evidence="2 5">Belongs to the CDI family. ICK/KRP subfamily.</text>
</comment>
<feature type="region of interest" description="Disordered" evidence="6">
    <location>
        <begin position="102"/>
        <end position="154"/>
    </location>
</feature>
<evidence type="ECO:0000256" key="4">
    <source>
        <dbReference type="ARBA" id="ARBA00023306"/>
    </source>
</evidence>
<evidence type="ECO:0000256" key="1">
    <source>
        <dbReference type="ARBA" id="ARBA00004642"/>
    </source>
</evidence>
<dbReference type="InterPro" id="IPR003175">
    <property type="entry name" value="CDI_dom"/>
</dbReference>
<evidence type="ECO:0000313" key="8">
    <source>
        <dbReference type="EMBL" id="KAL3813610.1"/>
    </source>
</evidence>
<gene>
    <name evidence="8" type="ORF">ACJIZ3_014878</name>
</gene>
<feature type="compositionally biased region" description="Basic and acidic residues" evidence="6">
    <location>
        <begin position="114"/>
        <end position="124"/>
    </location>
</feature>
<dbReference type="Proteomes" id="UP001634393">
    <property type="component" value="Unassembled WGS sequence"/>
</dbReference>
<evidence type="ECO:0000256" key="5">
    <source>
        <dbReference type="PIRNR" id="PIRNR017811"/>
    </source>
</evidence>